<feature type="compositionally biased region" description="Polar residues" evidence="3">
    <location>
        <begin position="855"/>
        <end position="928"/>
    </location>
</feature>
<feature type="compositionally biased region" description="Polar residues" evidence="3">
    <location>
        <begin position="17"/>
        <end position="33"/>
    </location>
</feature>
<evidence type="ECO:0000259" key="5">
    <source>
        <dbReference type="PROSITE" id="PS50826"/>
    </source>
</evidence>
<feature type="compositionally biased region" description="Low complexity" evidence="3">
    <location>
        <begin position="562"/>
        <end position="576"/>
    </location>
</feature>
<accession>A0ABM1W016</accession>
<feature type="compositionally biased region" description="Pro residues" evidence="3">
    <location>
        <begin position="39"/>
        <end position="57"/>
    </location>
</feature>
<feature type="domain" description="RUN" evidence="5">
    <location>
        <begin position="147"/>
        <end position="293"/>
    </location>
</feature>
<dbReference type="RefSeq" id="XP_035828009.1">
    <property type="nucleotide sequence ID" value="XM_035972116.1"/>
</dbReference>
<evidence type="ECO:0000256" key="1">
    <source>
        <dbReference type="ARBA" id="ARBA00022443"/>
    </source>
</evidence>
<sequence>MKDDVLTLHIVEGGEGQQVSSDQSVASPTPRVQTSSPPRAAPPTPPSAPPTAPPTSAPPTSISPTSSSSCPSLSSSSSLCVRTHAGADRDTGVTEVTEVTEVTLMESSNLMLLRGIGQAADSLLQHFTQAKDPFEKLRLGSSVDCPEVAALVYCELCPAVERVVSHGLRDYEAGVHLFGKVRLSPWRLAEMTAELGPYTRPLHELARSVRQKNTLPSNRHKFYGFVAGLLNLRLLDFWLGYLRCKEQLVPRVYHDHACLRASLRGPLDACYTRLLRELQPLAVLPFQLEVTVIPALVMGDSVMVASVVDLDPPPTGPSPGNSESVVSEGRKDSAPSPAPASIATSTRRSGSWKWLRNPGAFSNALAHVAAKIGSSSPKPGHMTESGSEPKQEANVATDGEREEKKKKVDEGKKESEGGPEVEGGVTTTEGVSLPAVVRDHRAATRPHPAQQRDPRTAPRSDLSDLFLQESSAEGEMSDGPTPGPTTSDPATPDPVTSDLRPRCAVPEGGLELCPQRLRKYQVPRKISELSQALTLPNVEVIRTHAPDDAHTDALSDTAQGSEVAGQVCEGVGQVVGPRDDGAGQGGKDRTQLGTEDIPSLSSHPDPLPDADPNTDPNTDPDADPNTDPNTDPNPDPNVDLDPSAAIPQDKLSAGKPAGHRKSPRSAFSILSFFDRILLPQDRGKVAVVEEKGKEGRGKEEKEGKDKEAKGKDGRKKEVPEEGKRTEEKGGKGKDEKVVEEQRAREEIGKEEKEEKGEEVRKEEKDGETEGREEGSERASQRDVTAQGKKRDGDVCLTKSATCDTQGKSATCDTQGKSATSDTQGKSATSDTQGKSTTSDTDRKSATCDTHRKSEATVSVSKAVSSPTAGNVSKAVSSPTAGNVSKAVSSPTTGNVSKAVSSPTAGNVSKAVSSPTAGNVSKAAKSSASPEVVSSRPRLLDRGSRVVRGGVTLRDRSGAKIITTAGAVRNKTAEMFPKARPVSAFLERDLEESGWSLDSSTLARPLSLCDLPNMAAPLAGEHIEHVRAALFTDPLPRRHSPRTPTRTAHDAHMLSSTEDTQVWHTPTRQQALEKRQDWHTPTRQQALEKTQDWHTPTRQQALGKTQDWHTPTRQQALEKTQDWHTPTHQQAKSLPETETKEDNEKVVEGGEGRQPASQEEEGAESGGSSLSESDSSCGRGKSRGGRGQEVGETCQWDGRTEEELSQPEYRYVIAVEACHPPEGSEQLSFEQGDYLQVLAQVDHEWLYCTSGRQEGLLALTAVRPLTDHEVFETLTDNLCH</sequence>
<protein>
    <submittedName>
        <fullName evidence="7">Uncharacterized protein LOC101858572</fullName>
    </submittedName>
</protein>
<dbReference type="PROSITE" id="PS50826">
    <property type="entry name" value="RUN"/>
    <property type="match status" value="1"/>
</dbReference>
<organism evidence="6 7">
    <name type="scientific">Aplysia californica</name>
    <name type="common">California sea hare</name>
    <dbReference type="NCBI Taxonomy" id="6500"/>
    <lineage>
        <taxon>Eukaryota</taxon>
        <taxon>Metazoa</taxon>
        <taxon>Spiralia</taxon>
        <taxon>Lophotrochozoa</taxon>
        <taxon>Mollusca</taxon>
        <taxon>Gastropoda</taxon>
        <taxon>Heterobranchia</taxon>
        <taxon>Euthyneura</taxon>
        <taxon>Tectipleura</taxon>
        <taxon>Aplysiida</taxon>
        <taxon>Aplysioidea</taxon>
        <taxon>Aplysiidae</taxon>
        <taxon>Aplysia</taxon>
    </lineage>
</organism>
<keyword evidence="6" id="KW-1185">Reference proteome</keyword>
<dbReference type="PROSITE" id="PS50002">
    <property type="entry name" value="SH3"/>
    <property type="match status" value="1"/>
</dbReference>
<feature type="region of interest" description="Disordered" evidence="3">
    <location>
        <begin position="372"/>
        <end position="510"/>
    </location>
</feature>
<dbReference type="PANTHER" id="PTHR15591:SF16">
    <property type="entry name" value="FARNESYL PYROPHOSPHATE SYNTHASE"/>
    <property type="match status" value="1"/>
</dbReference>
<feature type="region of interest" description="Disordered" evidence="3">
    <location>
        <begin position="310"/>
        <end position="353"/>
    </location>
</feature>
<dbReference type="Pfam" id="PF02759">
    <property type="entry name" value="RUN"/>
    <property type="match status" value="1"/>
</dbReference>
<feature type="compositionally biased region" description="Low complexity" evidence="3">
    <location>
        <begin position="1165"/>
        <end position="1178"/>
    </location>
</feature>
<evidence type="ECO:0000256" key="2">
    <source>
        <dbReference type="PROSITE-ProRule" id="PRU00192"/>
    </source>
</evidence>
<feature type="compositionally biased region" description="Basic and acidic residues" evidence="3">
    <location>
        <begin position="450"/>
        <end position="462"/>
    </location>
</feature>
<dbReference type="GeneID" id="101858572"/>
<dbReference type="CDD" id="cd17685">
    <property type="entry name" value="RUN_RUSC"/>
    <property type="match status" value="1"/>
</dbReference>
<keyword evidence="1 2" id="KW-0728">SH3 domain</keyword>
<feature type="domain" description="SH3" evidence="4">
    <location>
        <begin position="1206"/>
        <end position="1266"/>
    </location>
</feature>
<dbReference type="Proteomes" id="UP000694888">
    <property type="component" value="Unplaced"/>
</dbReference>
<feature type="compositionally biased region" description="Polar residues" evidence="3">
    <location>
        <begin position="1080"/>
        <end position="1131"/>
    </location>
</feature>
<evidence type="ECO:0000256" key="3">
    <source>
        <dbReference type="SAM" id="MobiDB-lite"/>
    </source>
</evidence>
<feature type="compositionally biased region" description="Polar residues" evidence="3">
    <location>
        <begin position="798"/>
        <end position="838"/>
    </location>
</feature>
<feature type="compositionally biased region" description="Basic and acidic residues" evidence="3">
    <location>
        <begin position="1070"/>
        <end position="1079"/>
    </location>
</feature>
<dbReference type="Gene3D" id="2.30.30.40">
    <property type="entry name" value="SH3 Domains"/>
    <property type="match status" value="1"/>
</dbReference>
<feature type="compositionally biased region" description="Low complexity" evidence="3">
    <location>
        <begin position="422"/>
        <end position="432"/>
    </location>
</feature>
<feature type="compositionally biased region" description="Basic and acidic residues" evidence="3">
    <location>
        <begin position="1134"/>
        <end position="1150"/>
    </location>
</feature>
<dbReference type="InterPro" id="IPR047343">
    <property type="entry name" value="RUSC1_2"/>
</dbReference>
<dbReference type="Gene3D" id="1.20.58.900">
    <property type="match status" value="1"/>
</dbReference>
<dbReference type="InterPro" id="IPR001452">
    <property type="entry name" value="SH3_domain"/>
</dbReference>
<feature type="compositionally biased region" description="Low complexity" evidence="3">
    <location>
        <begin position="598"/>
        <end position="617"/>
    </location>
</feature>
<evidence type="ECO:0000313" key="6">
    <source>
        <dbReference type="Proteomes" id="UP000694888"/>
    </source>
</evidence>
<feature type="compositionally biased region" description="Basic and acidic residues" evidence="3">
    <location>
        <begin position="577"/>
        <end position="590"/>
    </location>
</feature>
<feature type="compositionally biased region" description="Polar residues" evidence="3">
    <location>
        <begin position="1053"/>
        <end position="1069"/>
    </location>
</feature>
<dbReference type="InterPro" id="IPR037213">
    <property type="entry name" value="Run_dom_sf"/>
</dbReference>
<feature type="compositionally biased region" description="Low complexity" evidence="3">
    <location>
        <begin position="477"/>
        <end position="498"/>
    </location>
</feature>
<dbReference type="SUPFAM" id="SSF140741">
    <property type="entry name" value="RUN domain-like"/>
    <property type="match status" value="1"/>
</dbReference>
<name>A0ABM1W016_APLCA</name>
<dbReference type="SUPFAM" id="SSF50044">
    <property type="entry name" value="SH3-domain"/>
    <property type="match status" value="1"/>
</dbReference>
<dbReference type="SMART" id="SM00326">
    <property type="entry name" value="SH3"/>
    <property type="match status" value="1"/>
</dbReference>
<feature type="compositionally biased region" description="Low complexity" evidence="3">
    <location>
        <begin position="58"/>
        <end position="74"/>
    </location>
</feature>
<feature type="compositionally biased region" description="Basic and acidic residues" evidence="3">
    <location>
        <begin position="681"/>
        <end position="780"/>
    </location>
</feature>
<dbReference type="InterPro" id="IPR004012">
    <property type="entry name" value="Run_dom"/>
</dbReference>
<feature type="compositionally biased region" description="Basic and acidic residues" evidence="3">
    <location>
        <begin position="839"/>
        <end position="854"/>
    </location>
</feature>
<feature type="compositionally biased region" description="Basic and acidic residues" evidence="3">
    <location>
        <begin position="398"/>
        <end position="416"/>
    </location>
</feature>
<feature type="region of interest" description="Disordered" evidence="3">
    <location>
        <begin position="1"/>
        <end position="74"/>
    </location>
</feature>
<feature type="region of interest" description="Disordered" evidence="3">
    <location>
        <begin position="1033"/>
        <end position="1200"/>
    </location>
</feature>
<evidence type="ECO:0000313" key="7">
    <source>
        <dbReference type="RefSeq" id="XP_035828009.1"/>
    </source>
</evidence>
<feature type="region of interest" description="Disordered" evidence="3">
    <location>
        <begin position="546"/>
        <end position="936"/>
    </location>
</feature>
<evidence type="ECO:0000259" key="4">
    <source>
        <dbReference type="PROSITE" id="PS50002"/>
    </source>
</evidence>
<dbReference type="PANTHER" id="PTHR15591">
    <property type="entry name" value="RUN AND SH3 DOMAIN CONTAINING"/>
    <property type="match status" value="1"/>
</dbReference>
<dbReference type="InterPro" id="IPR036028">
    <property type="entry name" value="SH3-like_dom_sf"/>
</dbReference>
<reference evidence="7" key="1">
    <citation type="submission" date="2025-08" db="UniProtKB">
        <authorList>
            <consortium name="RefSeq"/>
        </authorList>
    </citation>
    <scope>IDENTIFICATION</scope>
</reference>
<gene>
    <name evidence="7" type="primary">LOC101858572</name>
</gene>
<proteinExistence type="predicted"/>
<feature type="compositionally biased region" description="Low complexity" evidence="3">
    <location>
        <begin position="625"/>
        <end position="642"/>
    </location>
</feature>